<dbReference type="PANTHER" id="PTHR33776:SF3">
    <property type="entry name" value="PHD-TYPE DOMAIN-CONTAINING PROTEIN"/>
    <property type="match status" value="1"/>
</dbReference>
<feature type="domain" description="Endonuclease/exonuclease/phosphatase" evidence="1">
    <location>
        <begin position="99"/>
        <end position="206"/>
    </location>
</feature>
<dbReference type="EMBL" id="JBIYXZ010002078">
    <property type="protein sequence ID" value="KAL3054434.1"/>
    <property type="molecule type" value="Genomic_DNA"/>
</dbReference>
<gene>
    <name evidence="2" type="ORF">OYC64_006716</name>
</gene>
<dbReference type="Proteomes" id="UP001619887">
    <property type="component" value="Unassembled WGS sequence"/>
</dbReference>
<accession>A0ABD2GKL2</accession>
<dbReference type="InterPro" id="IPR005135">
    <property type="entry name" value="Endo/exonuclease/phosphatase"/>
</dbReference>
<name>A0ABD2GKL2_PAGBO</name>
<evidence type="ECO:0000313" key="3">
    <source>
        <dbReference type="Proteomes" id="UP001619887"/>
    </source>
</evidence>
<dbReference type="PANTHER" id="PTHR33776">
    <property type="entry name" value="ENDO/EXONUCLEASE/PHOSPHATASE DOMAIN-CONTAINING PROTEIN"/>
    <property type="match status" value="1"/>
</dbReference>
<proteinExistence type="predicted"/>
<dbReference type="AlphaFoldDB" id="A0ABD2GKL2"/>
<dbReference type="Gene3D" id="3.60.10.10">
    <property type="entry name" value="Endonuclease/exonuclease/phosphatase"/>
    <property type="match status" value="1"/>
</dbReference>
<comment type="caution">
    <text evidence="2">The sequence shown here is derived from an EMBL/GenBank/DDBJ whole genome shotgun (WGS) entry which is preliminary data.</text>
</comment>
<keyword evidence="3" id="KW-1185">Reference proteome</keyword>
<dbReference type="InterPro" id="IPR036691">
    <property type="entry name" value="Endo/exonu/phosph_ase_sf"/>
</dbReference>
<dbReference type="SUPFAM" id="SSF56219">
    <property type="entry name" value="DNase I-like"/>
    <property type="match status" value="1"/>
</dbReference>
<organism evidence="2 3">
    <name type="scientific">Pagothenia borchgrevinki</name>
    <name type="common">Bald rockcod</name>
    <name type="synonym">Trematomus borchgrevinki</name>
    <dbReference type="NCBI Taxonomy" id="8213"/>
    <lineage>
        <taxon>Eukaryota</taxon>
        <taxon>Metazoa</taxon>
        <taxon>Chordata</taxon>
        <taxon>Craniata</taxon>
        <taxon>Vertebrata</taxon>
        <taxon>Euteleostomi</taxon>
        <taxon>Actinopterygii</taxon>
        <taxon>Neopterygii</taxon>
        <taxon>Teleostei</taxon>
        <taxon>Neoteleostei</taxon>
        <taxon>Acanthomorphata</taxon>
        <taxon>Eupercaria</taxon>
        <taxon>Perciformes</taxon>
        <taxon>Notothenioidei</taxon>
        <taxon>Nototheniidae</taxon>
        <taxon>Pagothenia</taxon>
    </lineage>
</organism>
<dbReference type="Pfam" id="PF14529">
    <property type="entry name" value="Exo_endo_phos_2"/>
    <property type="match status" value="1"/>
</dbReference>
<reference evidence="2 3" key="1">
    <citation type="journal article" date="2022" name="G3 (Bethesda)">
        <title>Evaluating Illumina-, Nanopore-, and PacBio-based genome assembly strategies with the bald notothen, Trematomus borchgrevinki.</title>
        <authorList>
            <person name="Rayamajhi N."/>
            <person name="Cheng C.C."/>
            <person name="Catchen J.M."/>
        </authorList>
    </citation>
    <scope>NUCLEOTIDE SEQUENCE [LARGE SCALE GENOMIC DNA]</scope>
    <source>
        <strain evidence="2">AGRC-2024</strain>
    </source>
</reference>
<protein>
    <recommendedName>
        <fullName evidence="1">Endonuclease/exonuclease/phosphatase domain-containing protein</fullName>
    </recommendedName>
</protein>
<reference evidence="2 3" key="2">
    <citation type="journal article" date="2024" name="G3 (Bethesda)">
        <title>The genome of the cryopelagic Antarctic bald notothen, Trematomus borchgrevinki.</title>
        <authorList>
            <person name="Rayamajhi N."/>
            <person name="Rivera-Colon A.G."/>
            <person name="Minhas B.F."/>
            <person name="Cheng C.C."/>
            <person name="Catchen J.M."/>
        </authorList>
    </citation>
    <scope>NUCLEOTIDE SEQUENCE [LARGE SCALE GENOMIC DNA]</scope>
    <source>
        <strain evidence="2">AGRC-2024</strain>
    </source>
</reference>
<evidence type="ECO:0000313" key="2">
    <source>
        <dbReference type="EMBL" id="KAL3054434.1"/>
    </source>
</evidence>
<evidence type="ECO:0000259" key="1">
    <source>
        <dbReference type="Pfam" id="PF14529"/>
    </source>
</evidence>
<sequence length="216" mass="25451">MNNKTSNISKLITENKLDVFFSTETWLKSETTADNVLEEASPPNFRSFHHVSSEDGRRGVATQVSPVLHGRDKRVNNIKTFECVVTILEHKEWEKRVLSINLYRPPVKNLITIRNFLDEFQELLNMAYKKYNNIIVTGDFNIWVDCDNKTYVKEFLEFLRVNSFGMHPNEPTFSRSTHFLDLVLFRNVEVSGVKVREDQISDHYTVYFKWRPVQRD</sequence>